<gene>
    <name evidence="2" type="ORF">FSPOR_6469</name>
</gene>
<dbReference type="AlphaFoldDB" id="A0A395S3U2"/>
<dbReference type="EMBL" id="PXOF01000090">
    <property type="protein sequence ID" value="RGP66729.1"/>
    <property type="molecule type" value="Genomic_DNA"/>
</dbReference>
<comment type="caution">
    <text evidence="2">The sequence shown here is derived from an EMBL/GenBank/DDBJ whole genome shotgun (WGS) entry which is preliminary data.</text>
</comment>
<proteinExistence type="predicted"/>
<organism evidence="2 3">
    <name type="scientific">Fusarium sporotrichioides</name>
    <dbReference type="NCBI Taxonomy" id="5514"/>
    <lineage>
        <taxon>Eukaryota</taxon>
        <taxon>Fungi</taxon>
        <taxon>Dikarya</taxon>
        <taxon>Ascomycota</taxon>
        <taxon>Pezizomycotina</taxon>
        <taxon>Sordariomycetes</taxon>
        <taxon>Hypocreomycetidae</taxon>
        <taxon>Hypocreales</taxon>
        <taxon>Nectriaceae</taxon>
        <taxon>Fusarium</taxon>
    </lineage>
</organism>
<evidence type="ECO:0000313" key="2">
    <source>
        <dbReference type="EMBL" id="RGP66729.1"/>
    </source>
</evidence>
<feature type="coiled-coil region" evidence="1">
    <location>
        <begin position="166"/>
        <end position="200"/>
    </location>
</feature>
<evidence type="ECO:0000313" key="3">
    <source>
        <dbReference type="Proteomes" id="UP000266152"/>
    </source>
</evidence>
<keyword evidence="1" id="KW-0175">Coiled coil</keyword>
<dbReference type="Proteomes" id="UP000266152">
    <property type="component" value="Unassembled WGS sequence"/>
</dbReference>
<accession>A0A395S3U2</accession>
<name>A0A395S3U2_FUSSP</name>
<keyword evidence="3" id="KW-1185">Reference proteome</keyword>
<evidence type="ECO:0000256" key="1">
    <source>
        <dbReference type="SAM" id="Coils"/>
    </source>
</evidence>
<sequence length="232" mass="26230">MADSAPTNNEATIPQKCTHDDFTQKLQMTKAGNQHWNDAEQAEVHYQRAALHLATLRGEHRHAKKARNNKDAYIQKPQDDVDVQFADDETTTDRNASRRRSGLLNDMKREILDRINQTEAHCDNALPDDACLAQKLQKARAADDEIRTRLNAAKGRLVAICHMWEVKLDRQTAAKAQRDHEKLESQIRDLEMQRDVLAESHRAMTDKVAMSSMKAQAGNWTGILDSLASPAL</sequence>
<reference evidence="2 3" key="1">
    <citation type="journal article" date="2018" name="PLoS Pathog.">
        <title>Evolution of structural diversity of trichothecenes, a family of toxins produced by plant pathogenic and entomopathogenic fungi.</title>
        <authorList>
            <person name="Proctor R.H."/>
            <person name="McCormick S.P."/>
            <person name="Kim H.S."/>
            <person name="Cardoza R.E."/>
            <person name="Stanley A.M."/>
            <person name="Lindo L."/>
            <person name="Kelly A."/>
            <person name="Brown D.W."/>
            <person name="Lee T."/>
            <person name="Vaughan M.M."/>
            <person name="Alexander N.J."/>
            <person name="Busman M."/>
            <person name="Gutierrez S."/>
        </authorList>
    </citation>
    <scope>NUCLEOTIDE SEQUENCE [LARGE SCALE GENOMIC DNA]</scope>
    <source>
        <strain evidence="2 3">NRRL 3299</strain>
    </source>
</reference>
<protein>
    <submittedName>
        <fullName evidence="2">Uncharacterized protein</fullName>
    </submittedName>
</protein>